<dbReference type="GO" id="GO:0009435">
    <property type="term" value="P:NAD+ biosynthetic process"/>
    <property type="evidence" value="ECO:0007669"/>
    <property type="project" value="UniProtKB-UniRule"/>
</dbReference>
<dbReference type="GO" id="GO:0000309">
    <property type="term" value="F:nicotinamide-nucleotide adenylyltransferase activity"/>
    <property type="evidence" value="ECO:0007669"/>
    <property type="project" value="UniProtKB-UniRule"/>
</dbReference>
<dbReference type="SUPFAM" id="SSF52374">
    <property type="entry name" value="Nucleotidylyl transferase"/>
    <property type="match status" value="1"/>
</dbReference>
<dbReference type="GO" id="GO:0005524">
    <property type="term" value="F:ATP binding"/>
    <property type="evidence" value="ECO:0007669"/>
    <property type="project" value="UniProtKB-KW"/>
</dbReference>
<proteinExistence type="inferred from homology"/>
<feature type="domain" description="Cytidyltransferase-like" evidence="3">
    <location>
        <begin position="4"/>
        <end position="117"/>
    </location>
</feature>
<dbReference type="EC" id="2.7.7.1" evidence="2"/>
<dbReference type="NCBIfam" id="TIGR00125">
    <property type="entry name" value="cyt_tran_rel"/>
    <property type="match status" value="1"/>
</dbReference>
<dbReference type="PANTHER" id="PTHR39337:SF1">
    <property type="entry name" value="BLR5642 PROTEIN"/>
    <property type="match status" value="1"/>
</dbReference>
<dbReference type="HAMAP" id="MF_00243">
    <property type="entry name" value="NMN_adenylyltr"/>
    <property type="match status" value="1"/>
</dbReference>
<reference evidence="4 5" key="1">
    <citation type="journal article" date="2010" name="Proc. Natl. Acad. Sci. U.S.A.">
        <title>Enigmatic, ultrasmall, uncultivated Archaea.</title>
        <authorList>
            <person name="Baker B.J."/>
            <person name="Comolli L.R."/>
            <person name="Dick G.J."/>
            <person name="Hauser L.J."/>
            <person name="Hyatt D."/>
            <person name="Dill B.D."/>
            <person name="Land M.L."/>
            <person name="Verberkmoes N.C."/>
            <person name="Hettich R.L."/>
            <person name="Banfield J.F."/>
        </authorList>
    </citation>
    <scope>NUCLEOTIDE SEQUENCE [LARGE SCALE GENOMIC DNA]</scope>
</reference>
<dbReference type="InterPro" id="IPR006418">
    <property type="entry name" value="NMN_Atrans_arc"/>
</dbReference>
<dbReference type="InterPro" id="IPR014729">
    <property type="entry name" value="Rossmann-like_a/b/a_fold"/>
</dbReference>
<evidence type="ECO:0000256" key="1">
    <source>
        <dbReference type="ARBA" id="ARBA00010124"/>
    </source>
</evidence>
<keyword evidence="2" id="KW-0662">Pyridine nucleotide biosynthesis</keyword>
<accession>D2EEY6</accession>
<keyword evidence="2" id="KW-0548">Nucleotidyltransferase</keyword>
<evidence type="ECO:0000313" key="5">
    <source>
        <dbReference type="Proteomes" id="UP000009375"/>
    </source>
</evidence>
<sequence>MEILFIGRFQPFHKGHLKTLISLAKKADLIKIVIGSKQFSFEKRNPFTFQERKEMIERSFKKENLKNFMIFGLEDKNSDSKWFKELIKTVGKFDVHYGGNKHVRAILLHYKKQTKTIKRHKKELSGTEIRKLIVENKKVTKFLTPETLRVIRKTDGFERIKNIKKTNKKRVFTIGHSTRNINDFIDLIKEYGIKEVIDIRKIPMSMHNPQFNAVSLKRDLIKNGVEYKNIKELGGLRQNSKNSMNTFWENNSFRGFADYMQTRNFKKGLVYLMKASAKKRTVIMCAEILPWQCHRSLVSDALVLKGFSVTHIINHNETFEHKINKHAINYRGGLLYK</sequence>
<dbReference type="InterPro" id="IPR007438">
    <property type="entry name" value="DUF488"/>
</dbReference>
<evidence type="ECO:0000259" key="3">
    <source>
        <dbReference type="Pfam" id="PF01467"/>
    </source>
</evidence>
<name>D2EEY6_PARA4</name>
<dbReference type="AlphaFoldDB" id="D2EEY6"/>
<dbReference type="Gene3D" id="3.40.50.620">
    <property type="entry name" value="HUPs"/>
    <property type="match status" value="1"/>
</dbReference>
<dbReference type="Pfam" id="PF04343">
    <property type="entry name" value="DUF488"/>
    <property type="match status" value="1"/>
</dbReference>
<keyword evidence="2" id="KW-0963">Cytoplasm</keyword>
<organism evidence="4 5">
    <name type="scientific">Candidatus Parvarchaeum acidiphilum ARMAN-4</name>
    <dbReference type="NCBI Taxonomy" id="662760"/>
    <lineage>
        <taxon>Archaea</taxon>
        <taxon>Candidatus Parvarchaeota</taxon>
        <taxon>Candidatus Parvarchaeum</taxon>
    </lineage>
</organism>
<dbReference type="GO" id="GO:0005737">
    <property type="term" value="C:cytoplasm"/>
    <property type="evidence" value="ECO:0007669"/>
    <property type="project" value="UniProtKB-SubCell"/>
</dbReference>
<dbReference type="PANTHER" id="PTHR39337">
    <property type="entry name" value="BLR5642 PROTEIN"/>
    <property type="match status" value="1"/>
</dbReference>
<gene>
    <name evidence="4" type="ORF">BJBARM4_0290</name>
</gene>
<keyword evidence="2" id="KW-0520">NAD</keyword>
<keyword evidence="2" id="KW-0547">Nucleotide-binding</keyword>
<dbReference type="InterPro" id="IPR004821">
    <property type="entry name" value="Cyt_trans-like"/>
</dbReference>
<dbReference type="EMBL" id="GG730042">
    <property type="protein sequence ID" value="EEZ93092.1"/>
    <property type="molecule type" value="Genomic_DNA"/>
</dbReference>
<evidence type="ECO:0000313" key="4">
    <source>
        <dbReference type="EMBL" id="EEZ93092.1"/>
    </source>
</evidence>
<comment type="pathway">
    <text evidence="2">Cofactor biosynthesis; NAD(+) biosynthesis; NAD(+) from nicotinamide D-ribonucleotide: step 1/1.</text>
</comment>
<evidence type="ECO:0000256" key="2">
    <source>
        <dbReference type="HAMAP-Rule" id="MF_00243"/>
    </source>
</evidence>
<comment type="subcellular location">
    <subcellularLocation>
        <location evidence="2">Cytoplasm</location>
    </subcellularLocation>
</comment>
<protein>
    <recommendedName>
        <fullName evidence="2">Nicotinamide-nucleotide adenylyltransferase</fullName>
        <ecNumber evidence="2">2.7.7.1</ecNumber>
    </recommendedName>
    <alternativeName>
        <fullName evidence="2">NAD(+) diphosphorylase</fullName>
    </alternativeName>
    <alternativeName>
        <fullName evidence="2">NAD(+) pyrophosphorylase</fullName>
    </alternativeName>
    <alternativeName>
        <fullName evidence="2">NMN adenylyltransferase</fullName>
    </alternativeName>
</protein>
<dbReference type="UniPathway" id="UPA00253">
    <property type="reaction ID" value="UER00600"/>
</dbReference>
<comment type="catalytic activity">
    <reaction evidence="2">
        <text>beta-nicotinamide D-ribonucleotide + ATP + H(+) = diphosphate + NAD(+)</text>
        <dbReference type="Rhea" id="RHEA:21360"/>
        <dbReference type="ChEBI" id="CHEBI:14649"/>
        <dbReference type="ChEBI" id="CHEBI:15378"/>
        <dbReference type="ChEBI" id="CHEBI:30616"/>
        <dbReference type="ChEBI" id="CHEBI:33019"/>
        <dbReference type="ChEBI" id="CHEBI:57540"/>
        <dbReference type="EC" id="2.7.7.1"/>
    </reaction>
</comment>
<keyword evidence="2" id="KW-0067">ATP-binding</keyword>
<comment type="similarity">
    <text evidence="1 2">Belongs to the archaeal NMN adenylyltransferase family.</text>
</comment>
<keyword evidence="2 4" id="KW-0808">Transferase</keyword>
<dbReference type="Pfam" id="PF01467">
    <property type="entry name" value="CTP_transf_like"/>
    <property type="match status" value="1"/>
</dbReference>
<dbReference type="Proteomes" id="UP000009375">
    <property type="component" value="Unassembled WGS sequence"/>
</dbReference>